<evidence type="ECO:0000256" key="5">
    <source>
        <dbReference type="ARBA" id="ARBA00023136"/>
    </source>
</evidence>
<dbReference type="Proteomes" id="UP000092124">
    <property type="component" value="Unassembled WGS sequence"/>
</dbReference>
<dbReference type="OrthoDB" id="10040024at2759"/>
<evidence type="ECO:0000256" key="6">
    <source>
        <dbReference type="RuleBase" id="RU363076"/>
    </source>
</evidence>
<dbReference type="GO" id="GO:0033617">
    <property type="term" value="P:mitochondrial respiratory chain complex IV assembly"/>
    <property type="evidence" value="ECO:0007669"/>
    <property type="project" value="TreeGrafter"/>
</dbReference>
<dbReference type="InterPro" id="IPR045214">
    <property type="entry name" value="Surf1/Surf4"/>
</dbReference>
<keyword evidence="4" id="KW-1133">Transmembrane helix</keyword>
<evidence type="ECO:0000313" key="7">
    <source>
        <dbReference type="EMBL" id="OBS79284.1"/>
    </source>
</evidence>
<dbReference type="PANTHER" id="PTHR23427:SF2">
    <property type="entry name" value="SURFEIT LOCUS PROTEIN 1"/>
    <property type="match status" value="1"/>
</dbReference>
<sequence>MESGAYVVTLFHCSDLGVTILVNSEFVPKKKENSETREKGQVLREVSLDGIDLEAMAKIIGTDSIFIDADFQNTMPGGPIGGQTRVTLWSKYLQHIITWYVLYAAPSYLGFQKFVRWTS</sequence>
<dbReference type="PANTHER" id="PTHR23427">
    <property type="entry name" value="SURFEIT LOCUS PROTEIN"/>
    <property type="match status" value="1"/>
</dbReference>
<dbReference type="InterPro" id="IPR002994">
    <property type="entry name" value="Surf1/Shy1"/>
</dbReference>
<comment type="function">
    <text evidence="6">Component of the MITRAC (mitochondrial translation regulation assembly intermediate of cytochrome c oxidase complex) complex, that regulates cytochrome c oxidase assembly.</text>
</comment>
<keyword evidence="3" id="KW-0812">Transmembrane</keyword>
<dbReference type="STRING" id="56216.A0A1A6HM06"/>
<evidence type="ECO:0000256" key="1">
    <source>
        <dbReference type="ARBA" id="ARBA00004370"/>
    </source>
</evidence>
<evidence type="ECO:0000256" key="4">
    <source>
        <dbReference type="ARBA" id="ARBA00022989"/>
    </source>
</evidence>
<gene>
    <name evidence="7" type="ORF">A6R68_18327</name>
</gene>
<evidence type="ECO:0000256" key="3">
    <source>
        <dbReference type="ARBA" id="ARBA00022692"/>
    </source>
</evidence>
<organism evidence="7 8">
    <name type="scientific">Neotoma lepida</name>
    <name type="common">Desert woodrat</name>
    <dbReference type="NCBI Taxonomy" id="56216"/>
    <lineage>
        <taxon>Eukaryota</taxon>
        <taxon>Metazoa</taxon>
        <taxon>Chordata</taxon>
        <taxon>Craniata</taxon>
        <taxon>Vertebrata</taxon>
        <taxon>Euteleostomi</taxon>
        <taxon>Mammalia</taxon>
        <taxon>Eutheria</taxon>
        <taxon>Euarchontoglires</taxon>
        <taxon>Glires</taxon>
        <taxon>Rodentia</taxon>
        <taxon>Myomorpha</taxon>
        <taxon>Muroidea</taxon>
        <taxon>Cricetidae</taxon>
        <taxon>Neotominae</taxon>
        <taxon>Neotoma</taxon>
    </lineage>
</organism>
<proteinExistence type="inferred from homology"/>
<accession>A0A1A6HM06</accession>
<dbReference type="GO" id="GO:0005743">
    <property type="term" value="C:mitochondrial inner membrane"/>
    <property type="evidence" value="ECO:0007669"/>
    <property type="project" value="UniProtKB-SubCell"/>
</dbReference>
<protein>
    <recommendedName>
        <fullName evidence="6">SURF1-like protein</fullName>
    </recommendedName>
</protein>
<comment type="caution">
    <text evidence="7">The sequence shown here is derived from an EMBL/GenBank/DDBJ whole genome shotgun (WGS) entry which is preliminary data.</text>
</comment>
<feature type="non-terminal residue" evidence="7">
    <location>
        <position position="119"/>
    </location>
</feature>
<keyword evidence="6" id="KW-0496">Mitochondrion</keyword>
<dbReference type="EMBL" id="LZPO01026587">
    <property type="protein sequence ID" value="OBS79284.1"/>
    <property type="molecule type" value="Genomic_DNA"/>
</dbReference>
<keyword evidence="5" id="KW-0472">Membrane</keyword>
<comment type="subcellular location">
    <subcellularLocation>
        <location evidence="1">Membrane</location>
    </subcellularLocation>
    <subcellularLocation>
        <location evidence="6">Mitochondrion inner membrane</location>
        <topology evidence="6">Multi-pass membrane protein</topology>
    </subcellularLocation>
</comment>
<reference evidence="7 8" key="1">
    <citation type="submission" date="2016-06" db="EMBL/GenBank/DDBJ databases">
        <title>The Draft Genome Sequence and Annotation of the Desert Woodrat Neotoma lepida.</title>
        <authorList>
            <person name="Campbell M."/>
            <person name="Oakeson K.F."/>
            <person name="Yandell M."/>
            <person name="Halpert J.R."/>
            <person name="Dearing D."/>
        </authorList>
    </citation>
    <scope>NUCLEOTIDE SEQUENCE [LARGE SCALE GENOMIC DNA]</scope>
    <source>
        <strain evidence="7">417</strain>
        <tissue evidence="7">Liver</tissue>
    </source>
</reference>
<evidence type="ECO:0000256" key="2">
    <source>
        <dbReference type="ARBA" id="ARBA00007165"/>
    </source>
</evidence>
<keyword evidence="6" id="KW-0999">Mitochondrion inner membrane</keyword>
<dbReference type="AlphaFoldDB" id="A0A1A6HM06"/>
<keyword evidence="8" id="KW-1185">Reference proteome</keyword>
<comment type="similarity">
    <text evidence="2 6">Belongs to the SURF1 family.</text>
</comment>
<dbReference type="Pfam" id="PF02104">
    <property type="entry name" value="SURF1"/>
    <property type="match status" value="1"/>
</dbReference>
<name>A0A1A6HM06_NEOLE</name>
<evidence type="ECO:0000313" key="8">
    <source>
        <dbReference type="Proteomes" id="UP000092124"/>
    </source>
</evidence>